<name>A0ABY7Y4D5_9GAMM</name>
<proteinExistence type="predicted"/>
<gene>
    <name evidence="2" type="ORF">K5L94_05975</name>
</gene>
<evidence type="ECO:0000313" key="3">
    <source>
        <dbReference type="Proteomes" id="UP001216828"/>
    </source>
</evidence>
<dbReference type="Proteomes" id="UP001216828">
    <property type="component" value="Chromosome"/>
</dbReference>
<feature type="region of interest" description="Disordered" evidence="1">
    <location>
        <begin position="28"/>
        <end position="47"/>
    </location>
</feature>
<sequence>MKPSPAIRSGRIDFKRSERALYHAPTGSFELDVPEHPPFTQMERLPL</sequence>
<dbReference type="EMBL" id="CP082270">
    <property type="protein sequence ID" value="WDM64835.1"/>
    <property type="molecule type" value="Genomic_DNA"/>
</dbReference>
<accession>A0ABY7Y4D5</accession>
<reference evidence="2 3" key="1">
    <citation type="submission" date="2021-08" db="EMBL/GenBank/DDBJ databases">
        <title>Stenotrophomonas forensis sp. nov., isolated from contaminated viral transport media.</title>
        <authorList>
            <person name="Nguyen S.V."/>
            <person name="Edwards D."/>
            <person name="Scott S."/>
            <person name="Doss J."/>
            <person name="Merid S."/>
            <person name="Zelaya E."/>
            <person name="Maza C."/>
            <person name="Mann M."/>
            <person name="Hamilton B."/>
            <person name="Blackwell R."/>
            <person name="Tran A."/>
            <person name="Hauser J."/>
        </authorList>
    </citation>
    <scope>NUCLEOTIDE SEQUENCE [LARGE SCALE GENOMIC DNA]</scope>
    <source>
        <strain evidence="2 3">DFS-20110405</strain>
    </source>
</reference>
<evidence type="ECO:0000256" key="1">
    <source>
        <dbReference type="SAM" id="MobiDB-lite"/>
    </source>
</evidence>
<organism evidence="2 3">
    <name type="scientific">Stenotrophomonas forensis</name>
    <dbReference type="NCBI Taxonomy" id="2871169"/>
    <lineage>
        <taxon>Bacteria</taxon>
        <taxon>Pseudomonadati</taxon>
        <taxon>Pseudomonadota</taxon>
        <taxon>Gammaproteobacteria</taxon>
        <taxon>Lysobacterales</taxon>
        <taxon>Lysobacteraceae</taxon>
        <taxon>Stenotrophomonas</taxon>
        <taxon>Stenotrophomonas maltophilia group</taxon>
    </lineage>
</organism>
<evidence type="ECO:0000313" key="2">
    <source>
        <dbReference type="EMBL" id="WDM64835.1"/>
    </source>
</evidence>
<protein>
    <submittedName>
        <fullName evidence="2">Uncharacterized protein</fullName>
    </submittedName>
</protein>
<dbReference type="RefSeq" id="WP_274512227.1">
    <property type="nucleotide sequence ID" value="NZ_CP082270.1"/>
</dbReference>
<keyword evidence="3" id="KW-1185">Reference proteome</keyword>